<organism evidence="2 3">
    <name type="scientific">Natronomicrosphaera hydrolytica</name>
    <dbReference type="NCBI Taxonomy" id="3242702"/>
    <lineage>
        <taxon>Bacteria</taxon>
        <taxon>Pseudomonadati</taxon>
        <taxon>Planctomycetota</taxon>
        <taxon>Phycisphaerae</taxon>
        <taxon>Phycisphaerales</taxon>
        <taxon>Phycisphaeraceae</taxon>
        <taxon>Natronomicrosphaera</taxon>
    </lineage>
</organism>
<dbReference type="InterPro" id="IPR009875">
    <property type="entry name" value="PilZ_domain"/>
</dbReference>
<sequence>MTTATITLPPAGTPRMAEQRLHPRLKVPAMYTLMRARLVGDDRYRWTGHIYDISMGGMRFELDELVEPGTEIEFRAMLPGQSQVMFRAVGRVVRLHEPDATEGPVRMGMQFDRFTSMIDQRRLRDYLTARTFAANSVRTTRRAA</sequence>
<dbReference type="SUPFAM" id="SSF141371">
    <property type="entry name" value="PilZ domain-like"/>
    <property type="match status" value="1"/>
</dbReference>
<name>A0ABV4U345_9BACT</name>
<dbReference type="RefSeq" id="WP_425344243.1">
    <property type="nucleotide sequence ID" value="NZ_JBGUBD010000002.1"/>
</dbReference>
<evidence type="ECO:0000313" key="3">
    <source>
        <dbReference type="Proteomes" id="UP001575105"/>
    </source>
</evidence>
<dbReference type="Gene3D" id="2.40.10.220">
    <property type="entry name" value="predicted glycosyltransferase like domains"/>
    <property type="match status" value="1"/>
</dbReference>
<accession>A0ABV4U345</accession>
<keyword evidence="3" id="KW-1185">Reference proteome</keyword>
<evidence type="ECO:0000313" key="2">
    <source>
        <dbReference type="EMBL" id="MFA9477318.1"/>
    </source>
</evidence>
<evidence type="ECO:0000259" key="1">
    <source>
        <dbReference type="Pfam" id="PF07238"/>
    </source>
</evidence>
<protein>
    <submittedName>
        <fullName evidence="2">PilZ domain-containing protein</fullName>
    </submittedName>
</protein>
<dbReference type="Pfam" id="PF07238">
    <property type="entry name" value="PilZ"/>
    <property type="match status" value="1"/>
</dbReference>
<comment type="caution">
    <text evidence="2">The sequence shown here is derived from an EMBL/GenBank/DDBJ whole genome shotgun (WGS) entry which is preliminary data.</text>
</comment>
<feature type="domain" description="PilZ" evidence="1">
    <location>
        <begin position="18"/>
        <end position="128"/>
    </location>
</feature>
<dbReference type="EMBL" id="JBGUBD010000002">
    <property type="protein sequence ID" value="MFA9477318.1"/>
    <property type="molecule type" value="Genomic_DNA"/>
</dbReference>
<gene>
    <name evidence="2" type="ORF">ACERK3_03305</name>
</gene>
<reference evidence="2 3" key="1">
    <citation type="submission" date="2024-08" db="EMBL/GenBank/DDBJ databases">
        <title>Whole-genome sequencing of halo(alkali)philic microorganisms from hypersaline lakes.</title>
        <authorList>
            <person name="Sorokin D.Y."/>
            <person name="Merkel A.Y."/>
            <person name="Messina E."/>
            <person name="Yakimov M."/>
        </authorList>
    </citation>
    <scope>NUCLEOTIDE SEQUENCE [LARGE SCALE GENOMIC DNA]</scope>
    <source>
        <strain evidence="2 3">AB-hyl4</strain>
    </source>
</reference>
<proteinExistence type="predicted"/>
<dbReference type="Proteomes" id="UP001575105">
    <property type="component" value="Unassembled WGS sequence"/>
</dbReference>